<dbReference type="AlphaFoldDB" id="A0A377QY74"/>
<accession>A0A377QY74</accession>
<dbReference type="EMBL" id="UGJJ01000001">
    <property type="protein sequence ID" value="STR00316.1"/>
    <property type="molecule type" value="Genomic_DNA"/>
</dbReference>
<organism evidence="1 2">
    <name type="scientific">Kingella potus</name>
    <dbReference type="NCBI Taxonomy" id="265175"/>
    <lineage>
        <taxon>Bacteria</taxon>
        <taxon>Pseudomonadati</taxon>
        <taxon>Pseudomonadota</taxon>
        <taxon>Betaproteobacteria</taxon>
        <taxon>Neisseriales</taxon>
        <taxon>Neisseriaceae</taxon>
        <taxon>Kingella</taxon>
    </lineage>
</organism>
<evidence type="ECO:0000313" key="2">
    <source>
        <dbReference type="Proteomes" id="UP000254293"/>
    </source>
</evidence>
<name>A0A377QY74_9NEIS</name>
<evidence type="ECO:0000313" key="1">
    <source>
        <dbReference type="EMBL" id="STR00316.1"/>
    </source>
</evidence>
<dbReference type="RefSeq" id="WP_147286560.1">
    <property type="nucleotide sequence ID" value="NZ_CP091516.1"/>
</dbReference>
<dbReference type="Proteomes" id="UP000254293">
    <property type="component" value="Unassembled WGS sequence"/>
</dbReference>
<sequence length="211" mass="24747">MKKEIISEFCNILKESDILFKNIGGIFELYHNNDELIGKLVFQFKSGKHMASGALCSFSLTEHINENIIDKKFIELGKHIPQLYPTVNDFTDKNDTPSNFKIYGSEFKNVSHIFRNYGIISIYKHTSKNEIHKILNEILFLYVFTMRNYYFCTPDTISDVLKYPNLYKYPFLTIAIVKHLNGLPLDDFLNNPLYQRLKDFKLFPKVLKLLV</sequence>
<dbReference type="OrthoDB" id="9553598at2"/>
<proteinExistence type="predicted"/>
<gene>
    <name evidence="1" type="ORF">NCTC13336_00518</name>
</gene>
<keyword evidence="2" id="KW-1185">Reference proteome</keyword>
<reference evidence="1 2" key="1">
    <citation type="submission" date="2018-06" db="EMBL/GenBank/DDBJ databases">
        <authorList>
            <consortium name="Pathogen Informatics"/>
            <person name="Doyle S."/>
        </authorList>
    </citation>
    <scope>NUCLEOTIDE SEQUENCE [LARGE SCALE GENOMIC DNA]</scope>
    <source>
        <strain evidence="1 2">NCTC13336</strain>
    </source>
</reference>
<protein>
    <submittedName>
        <fullName evidence="1">Uncharacterized protein</fullName>
    </submittedName>
</protein>